<organism evidence="1 2">
    <name type="scientific">Nonlabens ulvanivorans</name>
    <name type="common">Persicivirga ulvanivorans</name>
    <dbReference type="NCBI Taxonomy" id="906888"/>
    <lineage>
        <taxon>Bacteria</taxon>
        <taxon>Pseudomonadati</taxon>
        <taxon>Bacteroidota</taxon>
        <taxon>Flavobacteriia</taxon>
        <taxon>Flavobacteriales</taxon>
        <taxon>Flavobacteriaceae</taxon>
        <taxon>Nonlabens</taxon>
    </lineage>
</organism>
<protein>
    <submittedName>
        <fullName evidence="1">Uncharacterized protein</fullName>
    </submittedName>
</protein>
<sequence>MKNIISNFKTIGLSFLAIMILSCDGDEVCGYTGDNDPDCPNLEANIGDDCDSNGDTLLDGTVNEFCECIGGEMMPPVACDDFMQNVDFEVVTGDVNASIDQDINLATSWGGPLWGSGSGSASLADLWNSSSTLPGGFVQPTPSSGNYAGMWIENSNAASPSFREGMFNQLSTSILPSTGSYVMSFNHAVMGITVNNDVKIGVYGVNFSGTLPPNPTSMQTPSNLDLYGPGNSVLLGEILVPAGSSNTYTTASLSFDTNSLTMPAAGFTHIMITHSHIVLPDFGRMFIAFDDYCLISE</sequence>
<dbReference type="Proteomes" id="UP000028980">
    <property type="component" value="Unassembled WGS sequence"/>
</dbReference>
<evidence type="ECO:0000313" key="1">
    <source>
        <dbReference type="EMBL" id="GAK76073.1"/>
    </source>
</evidence>
<reference evidence="1 2" key="1">
    <citation type="journal article" date="2014" name="Genome Announc.">
        <title>Draft Genome Sequences of Marine Flavobacterium Nonlabens Strains NR17, NR24, NR27, NR32, NR33, and Ara13.</title>
        <authorList>
            <person name="Nakanishi M."/>
            <person name="Meirelles P."/>
            <person name="Suzuki R."/>
            <person name="Takatani N."/>
            <person name="Mino S."/>
            <person name="Suda W."/>
            <person name="Oshima K."/>
            <person name="Hattori M."/>
            <person name="Ohkuma M."/>
            <person name="Hosokawa M."/>
            <person name="Miyashita K."/>
            <person name="Thompson F.L."/>
            <person name="Niwa A."/>
            <person name="Sawabe T."/>
            <person name="Sawabe T."/>
        </authorList>
    </citation>
    <scope>NUCLEOTIDE SEQUENCE [LARGE SCALE GENOMIC DNA]</scope>
    <source>
        <strain evidence="2">JCM19296</strain>
    </source>
</reference>
<evidence type="ECO:0000313" key="2">
    <source>
        <dbReference type="Proteomes" id="UP000028980"/>
    </source>
</evidence>
<proteinExistence type="predicted"/>
<gene>
    <name evidence="1" type="ORF">JCM19296_1670</name>
</gene>
<name>A0A081DAX7_NONUL</name>
<dbReference type="PROSITE" id="PS51257">
    <property type="entry name" value="PROKAR_LIPOPROTEIN"/>
    <property type="match status" value="1"/>
</dbReference>
<accession>A0A081DAX7</accession>
<dbReference type="EMBL" id="BBLG01000003">
    <property type="protein sequence ID" value="GAK76073.1"/>
    <property type="molecule type" value="Genomic_DNA"/>
</dbReference>
<comment type="caution">
    <text evidence="1">The sequence shown here is derived from an EMBL/GenBank/DDBJ whole genome shotgun (WGS) entry which is preliminary data.</text>
</comment>
<dbReference type="AlphaFoldDB" id="A0A081DAX7"/>